<keyword evidence="3" id="KW-1185">Reference proteome</keyword>
<reference evidence="2 3" key="1">
    <citation type="journal article" date="2007" name="Nature">
        <title>Evolution of genes and genomes on the Drosophila phylogeny.</title>
        <authorList>
            <consortium name="Drosophila 12 Genomes Consortium"/>
            <person name="Clark A.G."/>
            <person name="Eisen M.B."/>
            <person name="Smith D.R."/>
            <person name="Bergman C.M."/>
            <person name="Oliver B."/>
            <person name="Markow T.A."/>
            <person name="Kaufman T.C."/>
            <person name="Kellis M."/>
            <person name="Gelbart W."/>
            <person name="Iyer V.N."/>
            <person name="Pollard D.A."/>
            <person name="Sackton T.B."/>
            <person name="Larracuente A.M."/>
            <person name="Singh N.D."/>
            <person name="Abad J.P."/>
            <person name="Abt D.N."/>
            <person name="Adryan B."/>
            <person name="Aguade M."/>
            <person name="Akashi H."/>
            <person name="Anderson W.W."/>
            <person name="Aquadro C.F."/>
            <person name="Ardell D.H."/>
            <person name="Arguello R."/>
            <person name="Artieri C.G."/>
            <person name="Barbash D.A."/>
            <person name="Barker D."/>
            <person name="Barsanti P."/>
            <person name="Batterham P."/>
            <person name="Batzoglou S."/>
            <person name="Begun D."/>
            <person name="Bhutkar A."/>
            <person name="Blanco E."/>
            <person name="Bosak S.A."/>
            <person name="Bradley R.K."/>
            <person name="Brand A.D."/>
            <person name="Brent M.R."/>
            <person name="Brooks A.N."/>
            <person name="Brown R.H."/>
            <person name="Butlin R.K."/>
            <person name="Caggese C."/>
            <person name="Calvi B.R."/>
            <person name="Bernardo de Carvalho A."/>
            <person name="Caspi A."/>
            <person name="Castrezana S."/>
            <person name="Celniker S.E."/>
            <person name="Chang J.L."/>
            <person name="Chapple C."/>
            <person name="Chatterji S."/>
            <person name="Chinwalla A."/>
            <person name="Civetta A."/>
            <person name="Clifton S.W."/>
            <person name="Comeron J.M."/>
            <person name="Costello J.C."/>
            <person name="Coyne J.A."/>
            <person name="Daub J."/>
            <person name="David R.G."/>
            <person name="Delcher A.L."/>
            <person name="Delehaunty K."/>
            <person name="Do C.B."/>
            <person name="Ebling H."/>
            <person name="Edwards K."/>
            <person name="Eickbush T."/>
            <person name="Evans J.D."/>
            <person name="Filipski A."/>
            <person name="Findeiss S."/>
            <person name="Freyhult E."/>
            <person name="Fulton L."/>
            <person name="Fulton R."/>
            <person name="Garcia A.C."/>
            <person name="Gardiner A."/>
            <person name="Garfield D.A."/>
            <person name="Garvin B.E."/>
            <person name="Gibson G."/>
            <person name="Gilbert D."/>
            <person name="Gnerre S."/>
            <person name="Godfrey J."/>
            <person name="Good R."/>
            <person name="Gotea V."/>
            <person name="Gravely B."/>
            <person name="Greenberg A.J."/>
            <person name="Griffiths-Jones S."/>
            <person name="Gross S."/>
            <person name="Guigo R."/>
            <person name="Gustafson E.A."/>
            <person name="Haerty W."/>
            <person name="Hahn M.W."/>
            <person name="Halligan D.L."/>
            <person name="Halpern A.L."/>
            <person name="Halter G.M."/>
            <person name="Han M.V."/>
            <person name="Heger A."/>
            <person name="Hillier L."/>
            <person name="Hinrichs A.S."/>
            <person name="Holmes I."/>
            <person name="Hoskins R.A."/>
            <person name="Hubisz M.J."/>
            <person name="Hultmark D."/>
            <person name="Huntley M.A."/>
            <person name="Jaffe D.B."/>
            <person name="Jagadeeshan S."/>
            <person name="Jeck W.R."/>
            <person name="Johnson J."/>
            <person name="Jones C.D."/>
            <person name="Jordan W.C."/>
            <person name="Karpen G.H."/>
            <person name="Kataoka E."/>
            <person name="Keightley P.D."/>
            <person name="Kheradpour P."/>
            <person name="Kirkness E.F."/>
            <person name="Koerich L.B."/>
            <person name="Kristiansen K."/>
            <person name="Kudrna D."/>
            <person name="Kulathinal R.J."/>
            <person name="Kumar S."/>
            <person name="Kwok R."/>
            <person name="Lander E."/>
            <person name="Langley C.H."/>
            <person name="Lapoint R."/>
            <person name="Lazzaro B.P."/>
            <person name="Lee S.J."/>
            <person name="Levesque L."/>
            <person name="Li R."/>
            <person name="Lin C.F."/>
            <person name="Lin M.F."/>
            <person name="Lindblad-Toh K."/>
            <person name="Llopart A."/>
            <person name="Long M."/>
            <person name="Low L."/>
            <person name="Lozovsky E."/>
            <person name="Lu J."/>
            <person name="Luo M."/>
            <person name="Machado C.A."/>
            <person name="Makalowski W."/>
            <person name="Marzo M."/>
            <person name="Matsuda M."/>
            <person name="Matzkin L."/>
            <person name="McAllister B."/>
            <person name="McBride C.S."/>
            <person name="McKernan B."/>
            <person name="McKernan K."/>
            <person name="Mendez-Lago M."/>
            <person name="Minx P."/>
            <person name="Mollenhauer M.U."/>
            <person name="Montooth K."/>
            <person name="Mount S.M."/>
            <person name="Mu X."/>
            <person name="Myers E."/>
            <person name="Negre B."/>
            <person name="Newfeld S."/>
            <person name="Nielsen R."/>
            <person name="Noor M.A."/>
            <person name="O'Grady P."/>
            <person name="Pachter L."/>
            <person name="Papaceit M."/>
            <person name="Parisi M.J."/>
            <person name="Parisi M."/>
            <person name="Parts L."/>
            <person name="Pedersen J.S."/>
            <person name="Pesole G."/>
            <person name="Phillippy A.M."/>
            <person name="Ponting C.P."/>
            <person name="Pop M."/>
            <person name="Porcelli D."/>
            <person name="Powell J.R."/>
            <person name="Prohaska S."/>
            <person name="Pruitt K."/>
            <person name="Puig M."/>
            <person name="Quesneville H."/>
            <person name="Ram K.R."/>
            <person name="Rand D."/>
            <person name="Rasmussen M.D."/>
            <person name="Reed L.K."/>
            <person name="Reenan R."/>
            <person name="Reily A."/>
            <person name="Remington K.A."/>
            <person name="Rieger T.T."/>
            <person name="Ritchie M.G."/>
            <person name="Robin C."/>
            <person name="Rogers Y.H."/>
            <person name="Rohde C."/>
            <person name="Rozas J."/>
            <person name="Rubenfield M.J."/>
            <person name="Ruiz A."/>
            <person name="Russo S."/>
            <person name="Salzberg S.L."/>
            <person name="Sanchez-Gracia A."/>
            <person name="Saranga D.J."/>
            <person name="Sato H."/>
            <person name="Schaeffer S.W."/>
            <person name="Schatz M.C."/>
            <person name="Schlenke T."/>
            <person name="Schwartz R."/>
            <person name="Segarra C."/>
            <person name="Singh R.S."/>
            <person name="Sirot L."/>
            <person name="Sirota M."/>
            <person name="Sisneros N.B."/>
            <person name="Smith C.D."/>
            <person name="Smith T.F."/>
            <person name="Spieth J."/>
            <person name="Stage D.E."/>
            <person name="Stark A."/>
            <person name="Stephan W."/>
            <person name="Strausberg R.L."/>
            <person name="Strempel S."/>
            <person name="Sturgill D."/>
            <person name="Sutton G."/>
            <person name="Sutton G.G."/>
            <person name="Tao W."/>
            <person name="Teichmann S."/>
            <person name="Tobari Y.N."/>
            <person name="Tomimura Y."/>
            <person name="Tsolas J.M."/>
            <person name="Valente V.L."/>
            <person name="Venter E."/>
            <person name="Venter J.C."/>
            <person name="Vicario S."/>
            <person name="Vieira F.G."/>
            <person name="Vilella A.J."/>
            <person name="Villasante A."/>
            <person name="Walenz B."/>
            <person name="Wang J."/>
            <person name="Wasserman M."/>
            <person name="Watts T."/>
            <person name="Wilson D."/>
            <person name="Wilson R.K."/>
            <person name="Wing R.A."/>
            <person name="Wolfner M.F."/>
            <person name="Wong A."/>
            <person name="Wong G.K."/>
            <person name="Wu C.I."/>
            <person name="Wu G."/>
            <person name="Yamamoto D."/>
            <person name="Yang H.P."/>
            <person name="Yang S.P."/>
            <person name="Yorke J.A."/>
            <person name="Yoshida K."/>
            <person name="Zdobnov E."/>
            <person name="Zhang P."/>
            <person name="Zhang Y."/>
            <person name="Zimin A.V."/>
            <person name="Baldwin J."/>
            <person name="Abdouelleil A."/>
            <person name="Abdulkadir J."/>
            <person name="Abebe A."/>
            <person name="Abera B."/>
            <person name="Abreu J."/>
            <person name="Acer S.C."/>
            <person name="Aftuck L."/>
            <person name="Alexander A."/>
            <person name="An P."/>
            <person name="Anderson E."/>
            <person name="Anderson S."/>
            <person name="Arachi H."/>
            <person name="Azer M."/>
            <person name="Bachantsang P."/>
            <person name="Barry A."/>
            <person name="Bayul T."/>
            <person name="Berlin A."/>
            <person name="Bessette D."/>
            <person name="Bloom T."/>
            <person name="Blye J."/>
            <person name="Boguslavskiy L."/>
            <person name="Bonnet C."/>
            <person name="Boukhgalter B."/>
            <person name="Bourzgui I."/>
            <person name="Brown A."/>
            <person name="Cahill P."/>
            <person name="Channer S."/>
            <person name="Cheshatsang Y."/>
            <person name="Chuda L."/>
            <person name="Citroen M."/>
            <person name="Collymore A."/>
            <person name="Cooke P."/>
            <person name="Costello M."/>
            <person name="D'Aco K."/>
            <person name="Daza R."/>
            <person name="De Haan G."/>
            <person name="DeGray S."/>
            <person name="DeMaso C."/>
            <person name="Dhargay N."/>
            <person name="Dooley K."/>
            <person name="Dooley E."/>
            <person name="Doricent M."/>
            <person name="Dorje P."/>
            <person name="Dorjee K."/>
            <person name="Dupes A."/>
            <person name="Elong R."/>
            <person name="Falk J."/>
            <person name="Farina A."/>
            <person name="Faro S."/>
            <person name="Ferguson D."/>
            <person name="Fisher S."/>
            <person name="Foley C.D."/>
            <person name="Franke A."/>
            <person name="Friedrich D."/>
            <person name="Gadbois L."/>
            <person name="Gearin G."/>
            <person name="Gearin C.R."/>
            <person name="Giannoukos G."/>
            <person name="Goode T."/>
            <person name="Graham J."/>
            <person name="Grandbois E."/>
            <person name="Grewal S."/>
            <person name="Gyaltsen K."/>
            <person name="Hafez N."/>
            <person name="Hagos B."/>
            <person name="Hall J."/>
            <person name="Henson C."/>
            <person name="Hollinger A."/>
            <person name="Honan T."/>
            <person name="Huard M.D."/>
            <person name="Hughes L."/>
            <person name="Hurhula B."/>
            <person name="Husby M.E."/>
            <person name="Kamat A."/>
            <person name="Kanga B."/>
            <person name="Kashin S."/>
            <person name="Khazanovich D."/>
            <person name="Kisner P."/>
            <person name="Lance K."/>
            <person name="Lara M."/>
            <person name="Lee W."/>
            <person name="Lennon N."/>
            <person name="Letendre F."/>
            <person name="LeVine R."/>
            <person name="Lipovsky A."/>
            <person name="Liu X."/>
            <person name="Liu J."/>
            <person name="Liu S."/>
            <person name="Lokyitsang T."/>
            <person name="Lokyitsang Y."/>
            <person name="Lubonja R."/>
            <person name="Lui A."/>
            <person name="MacDonald P."/>
            <person name="Magnisalis V."/>
            <person name="Maru K."/>
            <person name="Matthews C."/>
            <person name="McCusker W."/>
            <person name="McDonough S."/>
            <person name="Mehta T."/>
            <person name="Meldrim J."/>
            <person name="Meneus L."/>
            <person name="Mihai O."/>
            <person name="Mihalev A."/>
            <person name="Mihova T."/>
            <person name="Mittelman R."/>
            <person name="Mlenga V."/>
            <person name="Montmayeur A."/>
            <person name="Mulrain L."/>
            <person name="Navidi A."/>
            <person name="Naylor J."/>
            <person name="Negash T."/>
            <person name="Nguyen T."/>
            <person name="Nguyen N."/>
            <person name="Nicol R."/>
            <person name="Norbu C."/>
            <person name="Norbu N."/>
            <person name="Novod N."/>
            <person name="O'Neill B."/>
            <person name="Osman S."/>
            <person name="Markiewicz E."/>
            <person name="Oyono O.L."/>
            <person name="Patti C."/>
            <person name="Phunkhang P."/>
            <person name="Pierre F."/>
            <person name="Priest M."/>
            <person name="Raghuraman S."/>
            <person name="Rege F."/>
            <person name="Reyes R."/>
            <person name="Rise C."/>
            <person name="Rogov P."/>
            <person name="Ross K."/>
            <person name="Ryan E."/>
            <person name="Settipalli S."/>
            <person name="Shea T."/>
            <person name="Sherpa N."/>
            <person name="Shi L."/>
            <person name="Shih D."/>
            <person name="Sparrow T."/>
            <person name="Spaulding J."/>
            <person name="Stalker J."/>
            <person name="Stange-Thomann N."/>
            <person name="Stavropoulos S."/>
            <person name="Stone C."/>
            <person name="Strader C."/>
            <person name="Tesfaye S."/>
            <person name="Thomson T."/>
            <person name="Thoulutsang Y."/>
            <person name="Thoulutsang D."/>
            <person name="Topham K."/>
            <person name="Topping I."/>
            <person name="Tsamla T."/>
            <person name="Vassiliev H."/>
            <person name="Vo A."/>
            <person name="Wangchuk T."/>
            <person name="Wangdi T."/>
            <person name="Weiand M."/>
            <person name="Wilkinson J."/>
            <person name="Wilson A."/>
            <person name="Yadav S."/>
            <person name="Young G."/>
            <person name="Yu Q."/>
            <person name="Zembek L."/>
            <person name="Zhong D."/>
            <person name="Zimmer A."/>
            <person name="Zwirko Z."/>
            <person name="Jaffe D.B."/>
            <person name="Alvarez P."/>
            <person name="Brockman W."/>
            <person name="Butler J."/>
            <person name="Chin C."/>
            <person name="Gnerre S."/>
            <person name="Grabherr M."/>
            <person name="Kleber M."/>
            <person name="Mauceli E."/>
            <person name="MacCallum I."/>
        </authorList>
    </citation>
    <scope>NUCLEOTIDE SEQUENCE [LARGE SCALE GENOMIC DNA]</scope>
    <source>
        <strain evidence="3">Tucson 15287-2541.00</strain>
    </source>
</reference>
<evidence type="ECO:0000256" key="1">
    <source>
        <dbReference type="SAM" id="MobiDB-lite"/>
    </source>
</evidence>
<feature type="non-terminal residue" evidence="2">
    <location>
        <position position="1"/>
    </location>
</feature>
<dbReference type="SUPFAM" id="SSF52540">
    <property type="entry name" value="P-loop containing nucleoside triphosphate hydrolases"/>
    <property type="match status" value="1"/>
</dbReference>
<dbReference type="GO" id="GO:0005802">
    <property type="term" value="C:trans-Golgi network"/>
    <property type="evidence" value="ECO:0007669"/>
    <property type="project" value="EnsemblMetazoa"/>
</dbReference>
<dbReference type="GO" id="GO:0005525">
    <property type="term" value="F:GTP binding"/>
    <property type="evidence" value="ECO:0007669"/>
    <property type="project" value="InterPro"/>
</dbReference>
<dbReference type="AlphaFoldDB" id="B4K3S5"/>
<dbReference type="OrthoDB" id="1436450at2759"/>
<dbReference type="PhylomeDB" id="B4K3S5"/>
<evidence type="ECO:0000313" key="2">
    <source>
        <dbReference type="EMBL" id="EDW04825.1"/>
    </source>
</evidence>
<dbReference type="STRING" id="7222.B4K3S5"/>
<dbReference type="GO" id="GO:0005770">
    <property type="term" value="C:late endosome"/>
    <property type="evidence" value="ECO:0007669"/>
    <property type="project" value="EnsemblMetazoa"/>
</dbReference>
<dbReference type="Proteomes" id="UP000001070">
    <property type="component" value="Unassembled WGS sequence"/>
</dbReference>
<dbReference type="eggNOG" id="KOG0394">
    <property type="taxonomic scope" value="Eukaryota"/>
</dbReference>
<dbReference type="Gene3D" id="3.40.50.300">
    <property type="entry name" value="P-loop containing nucleotide triphosphate hydrolases"/>
    <property type="match status" value="1"/>
</dbReference>
<dbReference type="GO" id="GO:0044877">
    <property type="term" value="F:protein-containing complex binding"/>
    <property type="evidence" value="ECO:0007669"/>
    <property type="project" value="EnsemblMetazoa"/>
</dbReference>
<organism evidence="3">
    <name type="scientific">Drosophila grimshawi</name>
    <name type="common">Hawaiian fruit fly</name>
    <name type="synonym">Idiomyia grimshawi</name>
    <dbReference type="NCBI Taxonomy" id="7222"/>
    <lineage>
        <taxon>Eukaryota</taxon>
        <taxon>Metazoa</taxon>
        <taxon>Ecdysozoa</taxon>
        <taxon>Arthropoda</taxon>
        <taxon>Hexapoda</taxon>
        <taxon>Insecta</taxon>
        <taxon>Pterygota</taxon>
        <taxon>Neoptera</taxon>
        <taxon>Endopterygota</taxon>
        <taxon>Diptera</taxon>
        <taxon>Brachycera</taxon>
        <taxon>Muscomorpha</taxon>
        <taxon>Ephydroidea</taxon>
        <taxon>Drosophilidae</taxon>
        <taxon>Drosophila</taxon>
        <taxon>Hawaiian Drosophila</taxon>
    </lineage>
</organism>
<dbReference type="InterPro" id="IPR027417">
    <property type="entry name" value="P-loop_NTPase"/>
</dbReference>
<name>B4K3S5_DROGR</name>
<dbReference type="GO" id="GO:0005829">
    <property type="term" value="C:cytosol"/>
    <property type="evidence" value="ECO:0007669"/>
    <property type="project" value="GOC"/>
</dbReference>
<dbReference type="SMR" id="B4K3S5"/>
<dbReference type="InterPro" id="IPR001806">
    <property type="entry name" value="Small_GTPase"/>
</dbReference>
<sequence length="137" mass="15212">NDIRAEKRQVSSEDVQKWCTEQGISAHIETSSKAATNVTDAFVLALRQWKKMECIAEAEQRQNGETINLTQPIRLMQRRNCCMGGDGATKSADVIDADDDDDGRTTDAAMHAPNAISRHLFGQFRSSPKAPSTNYRL</sequence>
<dbReference type="GO" id="GO:0042147">
    <property type="term" value="P:retrograde transport, endosome to Golgi"/>
    <property type="evidence" value="ECO:0007669"/>
    <property type="project" value="EnsemblMetazoa"/>
</dbReference>
<gene>
    <name evidence="2" type="primary">Dgri\GH24774</name>
    <name evidence="2" type="ORF">Dgri_GH24774</name>
</gene>
<feature type="region of interest" description="Disordered" evidence="1">
    <location>
        <begin position="86"/>
        <end position="108"/>
    </location>
</feature>
<protein>
    <submittedName>
        <fullName evidence="2">GH24774</fullName>
    </submittedName>
</protein>
<proteinExistence type="predicted"/>
<dbReference type="Pfam" id="PF00071">
    <property type="entry name" value="Ras"/>
    <property type="match status" value="1"/>
</dbReference>
<dbReference type="GO" id="GO:0005769">
    <property type="term" value="C:early endosome"/>
    <property type="evidence" value="ECO:0007669"/>
    <property type="project" value="EnsemblMetazoa"/>
</dbReference>
<dbReference type="GO" id="GO:0003924">
    <property type="term" value="F:GTPase activity"/>
    <property type="evidence" value="ECO:0007669"/>
    <property type="project" value="InterPro"/>
</dbReference>
<dbReference type="EMBL" id="CH925193">
    <property type="protein sequence ID" value="EDW04825.1"/>
    <property type="molecule type" value="Genomic_DNA"/>
</dbReference>
<dbReference type="HOGENOM" id="CLU_1870242_0_0_1"/>
<dbReference type="InParanoid" id="B4K3S5"/>
<evidence type="ECO:0000313" key="3">
    <source>
        <dbReference type="Proteomes" id="UP000001070"/>
    </source>
</evidence>
<accession>B4K3S5</accession>